<reference evidence="1 2" key="1">
    <citation type="journal article" date="2008" name="Int. J. Syst. Evol. Microbiol.">
        <title>Tessaracoccus flavescens sp. nov., isolated from marine sediment.</title>
        <authorList>
            <person name="Lee D.W."/>
            <person name="Lee S.D."/>
        </authorList>
    </citation>
    <scope>NUCLEOTIDE SEQUENCE [LARGE SCALE GENOMIC DNA]</scope>
    <source>
        <strain evidence="1 2">SST-39T</strain>
    </source>
</reference>
<dbReference type="Proteomes" id="UP000188235">
    <property type="component" value="Chromosome"/>
</dbReference>
<dbReference type="AlphaFoldDB" id="A0A1Q2D1H1"/>
<dbReference type="STRING" id="399497.BW733_17300"/>
<dbReference type="KEGG" id="tfa:BW733_17300"/>
<gene>
    <name evidence="1" type="ORF">BW733_17300</name>
</gene>
<keyword evidence="2" id="KW-1185">Reference proteome</keyword>
<proteinExistence type="predicted"/>
<sequence>MTTRQGRGVLAVVALVATALLSGCAVWEILNSGPTGPTSDPSQRGTLRSSIEEQLGALQGVTHVTTSTDPNVGGLNSILSLEITVTNPEAPTDEAACLALIDTYLETIAPTAVAMPDENGTVWLIINHEERAHGVCNRETDLIQMAEQFGLERPR</sequence>
<name>A0A1Q2D1H1_9ACTN</name>
<dbReference type="PROSITE" id="PS51257">
    <property type="entry name" value="PROKAR_LIPOPROTEIN"/>
    <property type="match status" value="1"/>
</dbReference>
<accession>A0A1Q2D1H1</accession>
<protein>
    <submittedName>
        <fullName evidence="1">Uncharacterized protein</fullName>
    </submittedName>
</protein>
<dbReference type="EMBL" id="CP019607">
    <property type="protein sequence ID" value="AQP52320.1"/>
    <property type="molecule type" value="Genomic_DNA"/>
</dbReference>
<evidence type="ECO:0000313" key="1">
    <source>
        <dbReference type="EMBL" id="AQP52320.1"/>
    </source>
</evidence>
<organism evidence="1 2">
    <name type="scientific">Tessaracoccus flavescens</name>
    <dbReference type="NCBI Taxonomy" id="399497"/>
    <lineage>
        <taxon>Bacteria</taxon>
        <taxon>Bacillati</taxon>
        <taxon>Actinomycetota</taxon>
        <taxon>Actinomycetes</taxon>
        <taxon>Propionibacteriales</taxon>
        <taxon>Propionibacteriaceae</taxon>
        <taxon>Tessaracoccus</taxon>
    </lineage>
</organism>
<dbReference type="RefSeq" id="WP_077352458.1">
    <property type="nucleotide sequence ID" value="NZ_CP019607.1"/>
</dbReference>
<evidence type="ECO:0000313" key="2">
    <source>
        <dbReference type="Proteomes" id="UP000188235"/>
    </source>
</evidence>